<feature type="transmembrane region" description="Helical" evidence="2">
    <location>
        <begin position="66"/>
        <end position="86"/>
    </location>
</feature>
<feature type="transmembrane region" description="Helical" evidence="2">
    <location>
        <begin position="36"/>
        <end position="54"/>
    </location>
</feature>
<comment type="caution">
    <text evidence="3">The sequence shown here is derived from an EMBL/GenBank/DDBJ whole genome shotgun (WGS) entry which is preliminary data.</text>
</comment>
<sequence length="326" mass="35384">MREFLRRSGAALSVLLTGVAVEFILAIGKSEPVSLQRFGTLLAVILVLSVALELAERKKITWRRLVAGGLIAIGLLAVAAGVLVLLNLDVTGNASVSNVVGTIMISCGVIICMSGFYVAMQRGVVQRDDPAEYQNRVGLSQPLPGPNSALLTTFDGDAPASIVALCRKNMALYDLHFVGYYVNGKCRFYTDILDDNSEQMQNMRGDVPADTRRRRYEAYGRLTHGFVSRLDSTFEEVEQGVLIRVVLDVAQGAFYYTRVDARRFIFGVTMNQNAVLVADDKVRDIAVEIEKLSGLMPDGGLKPDPVPQAGPSNVLPMNARTAAQTA</sequence>
<name>A0ABP4XQ75_9ACTN</name>
<accession>A0ABP4XQ75</accession>
<dbReference type="EMBL" id="BAAALT010000014">
    <property type="protein sequence ID" value="GAA1788305.1"/>
    <property type="molecule type" value="Genomic_DNA"/>
</dbReference>
<dbReference type="Proteomes" id="UP001500218">
    <property type="component" value="Unassembled WGS sequence"/>
</dbReference>
<evidence type="ECO:0000256" key="1">
    <source>
        <dbReference type="SAM" id="MobiDB-lite"/>
    </source>
</evidence>
<evidence type="ECO:0000313" key="4">
    <source>
        <dbReference type="Proteomes" id="UP001500218"/>
    </source>
</evidence>
<feature type="region of interest" description="Disordered" evidence="1">
    <location>
        <begin position="297"/>
        <end position="326"/>
    </location>
</feature>
<keyword evidence="2" id="KW-1133">Transmembrane helix</keyword>
<reference evidence="4" key="1">
    <citation type="journal article" date="2019" name="Int. J. Syst. Evol. Microbiol.">
        <title>The Global Catalogue of Microorganisms (GCM) 10K type strain sequencing project: providing services to taxonomists for standard genome sequencing and annotation.</title>
        <authorList>
            <consortium name="The Broad Institute Genomics Platform"/>
            <consortium name="The Broad Institute Genome Sequencing Center for Infectious Disease"/>
            <person name="Wu L."/>
            <person name="Ma J."/>
        </authorList>
    </citation>
    <scope>NUCLEOTIDE SEQUENCE [LARGE SCALE GENOMIC DNA]</scope>
    <source>
        <strain evidence="4">JCM 13250</strain>
    </source>
</reference>
<feature type="transmembrane region" description="Helical" evidence="2">
    <location>
        <begin position="98"/>
        <end position="119"/>
    </location>
</feature>
<gene>
    <name evidence="3" type="ORF">GCM10009682_08060</name>
</gene>
<keyword evidence="2" id="KW-0472">Membrane</keyword>
<keyword evidence="2" id="KW-0812">Transmembrane</keyword>
<protein>
    <submittedName>
        <fullName evidence="3">Uncharacterized protein</fullName>
    </submittedName>
</protein>
<evidence type="ECO:0000256" key="2">
    <source>
        <dbReference type="SAM" id="Phobius"/>
    </source>
</evidence>
<organism evidence="3 4">
    <name type="scientific">Luedemannella flava</name>
    <dbReference type="NCBI Taxonomy" id="349316"/>
    <lineage>
        <taxon>Bacteria</taxon>
        <taxon>Bacillati</taxon>
        <taxon>Actinomycetota</taxon>
        <taxon>Actinomycetes</taxon>
        <taxon>Micromonosporales</taxon>
        <taxon>Micromonosporaceae</taxon>
        <taxon>Luedemannella</taxon>
    </lineage>
</organism>
<keyword evidence="4" id="KW-1185">Reference proteome</keyword>
<proteinExistence type="predicted"/>
<evidence type="ECO:0000313" key="3">
    <source>
        <dbReference type="EMBL" id="GAA1788305.1"/>
    </source>
</evidence>
<dbReference type="RefSeq" id="WP_344126337.1">
    <property type="nucleotide sequence ID" value="NZ_BAAALT010000014.1"/>
</dbReference>